<evidence type="ECO:0000256" key="2">
    <source>
        <dbReference type="ARBA" id="ARBA00004413"/>
    </source>
</evidence>
<evidence type="ECO:0000313" key="12">
    <source>
        <dbReference type="EMBL" id="KAK7284200.1"/>
    </source>
</evidence>
<dbReference type="GO" id="GO:0005886">
    <property type="term" value="C:plasma membrane"/>
    <property type="evidence" value="ECO:0007669"/>
    <property type="project" value="UniProtKB-SubCell"/>
</dbReference>
<dbReference type="SUPFAM" id="SSF48403">
    <property type="entry name" value="Ankyrin repeat"/>
    <property type="match status" value="1"/>
</dbReference>
<dbReference type="Pfam" id="PF13962">
    <property type="entry name" value="PGG"/>
    <property type="match status" value="1"/>
</dbReference>
<feature type="compositionally biased region" description="Polar residues" evidence="9">
    <location>
        <begin position="282"/>
        <end position="304"/>
    </location>
</feature>
<evidence type="ECO:0000256" key="5">
    <source>
        <dbReference type="ARBA" id="ARBA00022989"/>
    </source>
</evidence>
<protein>
    <recommendedName>
        <fullName evidence="11">PGG domain-containing protein</fullName>
    </recommendedName>
</protein>
<feature type="transmembrane region" description="Helical" evidence="10">
    <location>
        <begin position="469"/>
        <end position="494"/>
    </location>
</feature>
<evidence type="ECO:0000259" key="11">
    <source>
        <dbReference type="Pfam" id="PF13962"/>
    </source>
</evidence>
<reference evidence="12 13" key="1">
    <citation type="submission" date="2024-01" db="EMBL/GenBank/DDBJ databases">
        <title>The genomes of 5 underutilized Papilionoideae crops provide insights into root nodulation and disease resistance.</title>
        <authorList>
            <person name="Yuan L."/>
        </authorList>
    </citation>
    <scope>NUCLEOTIDE SEQUENCE [LARGE SCALE GENOMIC DNA]</scope>
    <source>
        <strain evidence="12">LY-2023</strain>
        <tissue evidence="12">Leaf</tissue>
    </source>
</reference>
<evidence type="ECO:0000256" key="6">
    <source>
        <dbReference type="ARBA" id="ARBA00023043"/>
    </source>
</evidence>
<evidence type="ECO:0000256" key="3">
    <source>
        <dbReference type="ARBA" id="ARBA00022692"/>
    </source>
</evidence>
<dbReference type="Pfam" id="PF12796">
    <property type="entry name" value="Ank_2"/>
    <property type="match status" value="2"/>
</dbReference>
<feature type="transmembrane region" description="Helical" evidence="10">
    <location>
        <begin position="402"/>
        <end position="422"/>
    </location>
</feature>
<keyword evidence="4" id="KW-0677">Repeat</keyword>
<gene>
    <name evidence="12" type="ORF">RJT34_18942</name>
</gene>
<keyword evidence="13" id="KW-1185">Reference proteome</keyword>
<evidence type="ECO:0000313" key="13">
    <source>
        <dbReference type="Proteomes" id="UP001359559"/>
    </source>
</evidence>
<keyword evidence="6 8" id="KW-0040">ANK repeat</keyword>
<dbReference type="InterPro" id="IPR002110">
    <property type="entry name" value="Ankyrin_rpt"/>
</dbReference>
<dbReference type="PANTHER" id="PTHR24186">
    <property type="entry name" value="PROTEIN PHOSPHATASE 1 REGULATORY SUBUNIT"/>
    <property type="match status" value="1"/>
</dbReference>
<dbReference type="PROSITE" id="PS50088">
    <property type="entry name" value="ANK_REPEAT"/>
    <property type="match status" value="1"/>
</dbReference>
<feature type="repeat" description="ANK" evidence="8">
    <location>
        <begin position="82"/>
        <end position="103"/>
    </location>
</feature>
<dbReference type="SMART" id="SM00248">
    <property type="entry name" value="ANK"/>
    <property type="match status" value="5"/>
</dbReference>
<organism evidence="12 13">
    <name type="scientific">Clitoria ternatea</name>
    <name type="common">Butterfly pea</name>
    <dbReference type="NCBI Taxonomy" id="43366"/>
    <lineage>
        <taxon>Eukaryota</taxon>
        <taxon>Viridiplantae</taxon>
        <taxon>Streptophyta</taxon>
        <taxon>Embryophyta</taxon>
        <taxon>Tracheophyta</taxon>
        <taxon>Spermatophyta</taxon>
        <taxon>Magnoliopsida</taxon>
        <taxon>eudicotyledons</taxon>
        <taxon>Gunneridae</taxon>
        <taxon>Pentapetalae</taxon>
        <taxon>rosids</taxon>
        <taxon>fabids</taxon>
        <taxon>Fabales</taxon>
        <taxon>Fabaceae</taxon>
        <taxon>Papilionoideae</taxon>
        <taxon>50 kb inversion clade</taxon>
        <taxon>NPAAA clade</taxon>
        <taxon>indigoferoid/millettioid clade</taxon>
        <taxon>Phaseoleae</taxon>
        <taxon>Clitoria</taxon>
    </lineage>
</organism>
<dbReference type="Gene3D" id="1.25.40.20">
    <property type="entry name" value="Ankyrin repeat-containing domain"/>
    <property type="match status" value="1"/>
</dbReference>
<keyword evidence="5 10" id="KW-1133">Transmembrane helix</keyword>
<feature type="region of interest" description="Disordered" evidence="9">
    <location>
        <begin position="282"/>
        <end position="316"/>
    </location>
</feature>
<dbReference type="AlphaFoldDB" id="A0AAN9IQ42"/>
<evidence type="ECO:0000256" key="7">
    <source>
        <dbReference type="ARBA" id="ARBA00023136"/>
    </source>
</evidence>
<keyword evidence="3 10" id="KW-0812">Transmembrane</keyword>
<dbReference type="Proteomes" id="UP001359559">
    <property type="component" value="Unassembled WGS sequence"/>
</dbReference>
<evidence type="ECO:0000256" key="4">
    <source>
        <dbReference type="ARBA" id="ARBA00022737"/>
    </source>
</evidence>
<evidence type="ECO:0000256" key="9">
    <source>
        <dbReference type="SAM" id="MobiDB-lite"/>
    </source>
</evidence>
<dbReference type="InterPro" id="IPR026961">
    <property type="entry name" value="PGG_dom"/>
</dbReference>
<evidence type="ECO:0000256" key="8">
    <source>
        <dbReference type="PROSITE-ProRule" id="PRU00023"/>
    </source>
</evidence>
<feature type="transmembrane region" description="Helical" evidence="10">
    <location>
        <begin position="434"/>
        <end position="457"/>
    </location>
</feature>
<dbReference type="PANTHER" id="PTHR24186:SF37">
    <property type="entry name" value="PGG DOMAIN-CONTAINING PROTEIN"/>
    <property type="match status" value="1"/>
</dbReference>
<dbReference type="EMBL" id="JAYKXN010000005">
    <property type="protein sequence ID" value="KAK7284200.1"/>
    <property type="molecule type" value="Genomic_DNA"/>
</dbReference>
<accession>A0AAN9IQ42</accession>
<keyword evidence="7 10" id="KW-0472">Membrane</keyword>
<dbReference type="PROSITE" id="PS50297">
    <property type="entry name" value="ANK_REP_REGION"/>
    <property type="match status" value="1"/>
</dbReference>
<proteinExistence type="predicted"/>
<name>A0AAN9IQ42_CLITE</name>
<evidence type="ECO:0000256" key="10">
    <source>
        <dbReference type="SAM" id="Phobius"/>
    </source>
</evidence>
<comment type="caution">
    <text evidence="12">The sequence shown here is derived from an EMBL/GenBank/DDBJ whole genome shotgun (WGS) entry which is preliminary data.</text>
</comment>
<evidence type="ECO:0000256" key="1">
    <source>
        <dbReference type="ARBA" id="ARBA00004141"/>
    </source>
</evidence>
<dbReference type="InterPro" id="IPR036770">
    <property type="entry name" value="Ankyrin_rpt-contain_sf"/>
</dbReference>
<sequence length="505" mass="56722">MENFDDPKLQDDVMMKLYEASLTGCVNTLNILMQKDPLILSRVSLYPFTETPLHIASLLGHVEFCHVLLDKNPSLATEVNSAGRCPLHLASAKGHTDIVKALLVTKPEMCLVSDKDDMLPLHFAAMRGRIGIIKEFIKAVPNSIREMTETCDGSVLHLCVRHNHLDALKLMVESVRGDRCLLLSTKDREENTILHLAVKRRQIKVRFTHDHGKYADKYSKMIKYLLSLPEISKAINTLNKEVLRAKDMLEGQSRDFISHAIEHILTEGTQKLTTQKVIAQEQPTLPQETPSSSNDPPQPTSNDPEPSPPQPSLSNSRWNRIENMCRTYVLNQGNWIDKKTREQLMVAATVIATMTFQSVISPPGGVWQADTIDGGYSCTNYGFCEAGTVVLGYAQYPDFLKFVFFNSASFFSSLCVLLVLISGFPLESKVTMSILASLMIVAASCMLLTYMWALGLVSPNHIYYRIRKLGYILVGTWAFLLGLVGLFQTTRMVFWVRSRRKSSMN</sequence>
<feature type="domain" description="PGG" evidence="11">
    <location>
        <begin position="338"/>
        <end position="454"/>
    </location>
</feature>
<comment type="subcellular location">
    <subcellularLocation>
        <location evidence="2">Cell membrane</location>
        <topology evidence="2">Peripheral membrane protein</topology>
        <orientation evidence="2">Cytoplasmic side</orientation>
    </subcellularLocation>
    <subcellularLocation>
        <location evidence="1">Membrane</location>
        <topology evidence="1">Multi-pass membrane protein</topology>
    </subcellularLocation>
</comment>